<dbReference type="GO" id="GO:0006281">
    <property type="term" value="P:DNA repair"/>
    <property type="evidence" value="ECO:0007669"/>
    <property type="project" value="UniProtKB-ARBA"/>
</dbReference>
<accession>A0A6J3DGC3</accession>
<dbReference type="RefSeq" id="XP_032049589.1">
    <property type="nucleotide sequence ID" value="XM_032193698.1"/>
</dbReference>
<feature type="compositionally biased region" description="Low complexity" evidence="1">
    <location>
        <begin position="82"/>
        <end position="101"/>
    </location>
</feature>
<dbReference type="RefSeq" id="XP_032049590.1">
    <property type="nucleotide sequence ID" value="XM_032193699.1"/>
</dbReference>
<evidence type="ECO:0000313" key="4">
    <source>
        <dbReference type="RefSeq" id="XP_032049588.1"/>
    </source>
</evidence>
<evidence type="ECO:0000313" key="3">
    <source>
        <dbReference type="Proteomes" id="UP000504639"/>
    </source>
</evidence>
<feature type="region of interest" description="Disordered" evidence="1">
    <location>
        <begin position="1"/>
        <end position="119"/>
    </location>
</feature>
<dbReference type="InterPro" id="IPR011604">
    <property type="entry name" value="PDDEXK-like_dom_sf"/>
</dbReference>
<feature type="compositionally biased region" description="Low complexity" evidence="1">
    <location>
        <begin position="60"/>
        <end position="75"/>
    </location>
</feature>
<dbReference type="InterPro" id="IPR011335">
    <property type="entry name" value="Restrct_endonuc-II-like"/>
</dbReference>
<name>A0A6J3DGC3_AYTFU</name>
<feature type="compositionally biased region" description="Polar residues" evidence="1">
    <location>
        <begin position="49"/>
        <end position="58"/>
    </location>
</feature>
<keyword evidence="3" id="KW-1185">Reference proteome</keyword>
<dbReference type="Pfam" id="PF09588">
    <property type="entry name" value="YqaJ"/>
    <property type="match status" value="1"/>
</dbReference>
<gene>
    <name evidence="4 5 6 7" type="primary">LOC116492745</name>
</gene>
<sequence>MGRPRKDAGSTASPRPAAAPKTSPAAPPPSASAARASRSMPVAGRSQEAKPSSSQPKSTAAASRGARGNAGEQRGAAGGGSSASTRKTTAAKGAEGQAKAEPCPGKASSRFLAPLDSQDIPRVEKETRGQRNNPKWYEWRENRITASVAPRIAGSKFANGRTDEVPRSYLKAVVSPGPTAQTPAMSWGIRNEKAAVRAYEQLKSQEVGRPVRVEDCGLFIHKEKTWIAASPDGVVTEADTGKPLGLLEVKCPYKHRNRTVREACKDRDFCLRVDGDSYALKRDHDYFTQVQCQMAAAGMRKADFVVHTKKETAVAPVEFDDEFWGQTVPKLEKFYTEAVIPHLEEQASSSVWAKEE</sequence>
<feature type="compositionally biased region" description="Low complexity" evidence="1">
    <location>
        <begin position="10"/>
        <end position="24"/>
    </location>
</feature>
<dbReference type="RefSeq" id="XP_032049591.1">
    <property type="nucleotide sequence ID" value="XM_032193700.1"/>
</dbReference>
<evidence type="ECO:0000259" key="2">
    <source>
        <dbReference type="Pfam" id="PF09588"/>
    </source>
</evidence>
<reference evidence="4 5" key="1">
    <citation type="submission" date="2025-04" db="UniProtKB">
        <authorList>
            <consortium name="RefSeq"/>
        </authorList>
    </citation>
    <scope>IDENTIFICATION</scope>
    <source>
        <tissue evidence="4 5">Lung</tissue>
    </source>
</reference>
<dbReference type="InterPro" id="IPR019080">
    <property type="entry name" value="YqaJ_viral_recombinase"/>
</dbReference>
<dbReference type="CDD" id="cd22343">
    <property type="entry name" value="PDDEXK_lambda_exonuclease-like"/>
    <property type="match status" value="1"/>
</dbReference>
<evidence type="ECO:0000256" key="1">
    <source>
        <dbReference type="SAM" id="MobiDB-lite"/>
    </source>
</evidence>
<evidence type="ECO:0000313" key="7">
    <source>
        <dbReference type="RefSeq" id="XP_032049591.1"/>
    </source>
</evidence>
<dbReference type="PANTHER" id="PTHR46609">
    <property type="entry name" value="EXONUCLEASE, PHAGE-TYPE/RECB, C-TERMINAL DOMAIN-CONTAINING PROTEIN"/>
    <property type="match status" value="1"/>
</dbReference>
<feature type="domain" description="YqaJ viral recombinase" evidence="2">
    <location>
        <begin position="135"/>
        <end position="299"/>
    </location>
</feature>
<proteinExistence type="predicted"/>
<dbReference type="GeneID" id="116492745"/>
<dbReference type="RefSeq" id="XP_032049588.1">
    <property type="nucleotide sequence ID" value="XM_032193697.1"/>
</dbReference>
<organism evidence="3 5">
    <name type="scientific">Aythya fuligula</name>
    <name type="common">Tufted duck</name>
    <name type="synonym">Anas fuligula</name>
    <dbReference type="NCBI Taxonomy" id="219594"/>
    <lineage>
        <taxon>Eukaryota</taxon>
        <taxon>Metazoa</taxon>
        <taxon>Chordata</taxon>
        <taxon>Craniata</taxon>
        <taxon>Vertebrata</taxon>
        <taxon>Euteleostomi</taxon>
        <taxon>Archelosauria</taxon>
        <taxon>Archosauria</taxon>
        <taxon>Dinosauria</taxon>
        <taxon>Saurischia</taxon>
        <taxon>Theropoda</taxon>
        <taxon>Coelurosauria</taxon>
        <taxon>Aves</taxon>
        <taxon>Neognathae</taxon>
        <taxon>Galloanserae</taxon>
        <taxon>Anseriformes</taxon>
        <taxon>Anatidae</taxon>
        <taxon>Aythyinae</taxon>
        <taxon>Aythya</taxon>
    </lineage>
</organism>
<evidence type="ECO:0000313" key="5">
    <source>
        <dbReference type="RefSeq" id="XP_032049589.1"/>
    </source>
</evidence>
<dbReference type="InterPro" id="IPR051703">
    <property type="entry name" value="NF-kappa-B_Signaling_Reg"/>
</dbReference>
<protein>
    <submittedName>
        <fullName evidence="4 5">Prophage side tail fiber protein homolog StfR-like</fullName>
    </submittedName>
</protein>
<evidence type="ECO:0000313" key="6">
    <source>
        <dbReference type="RefSeq" id="XP_032049590.1"/>
    </source>
</evidence>
<dbReference type="SUPFAM" id="SSF52980">
    <property type="entry name" value="Restriction endonuclease-like"/>
    <property type="match status" value="1"/>
</dbReference>
<dbReference type="PANTHER" id="PTHR46609:SF8">
    <property type="entry name" value="YQAJ VIRAL RECOMBINASE DOMAIN-CONTAINING PROTEIN"/>
    <property type="match status" value="1"/>
</dbReference>
<dbReference type="Gene3D" id="3.90.320.10">
    <property type="match status" value="1"/>
</dbReference>
<dbReference type="Proteomes" id="UP000504639">
    <property type="component" value="Chromosome 9"/>
</dbReference>
<dbReference type="KEGG" id="aful:116492745"/>
<dbReference type="AlphaFoldDB" id="A0A6J3DGC3"/>